<dbReference type="GO" id="GO:0016020">
    <property type="term" value="C:membrane"/>
    <property type="evidence" value="ECO:0007669"/>
    <property type="project" value="UniProtKB-SubCell"/>
</dbReference>
<evidence type="ECO:0000256" key="4">
    <source>
        <dbReference type="ARBA" id="ARBA00022989"/>
    </source>
</evidence>
<feature type="signal peptide" evidence="8">
    <location>
        <begin position="1"/>
        <end position="21"/>
    </location>
</feature>
<dbReference type="OMA" id="HEECAPA"/>
<comment type="subcellular location">
    <subcellularLocation>
        <location evidence="1">Membrane</location>
        <topology evidence="1">Multi-pass membrane protein</topology>
    </subcellularLocation>
</comment>
<keyword evidence="5 6" id="KW-0472">Membrane</keyword>
<feature type="chain" id="PRO_5003290651" evidence="8">
    <location>
        <begin position="22"/>
        <end position="293"/>
    </location>
</feature>
<dbReference type="OrthoDB" id="430207at2759"/>
<proteinExistence type="inferred from homology"/>
<evidence type="ECO:0000256" key="1">
    <source>
        <dbReference type="ARBA" id="ARBA00004141"/>
    </source>
</evidence>
<dbReference type="InParanoid" id="F2U163"/>
<accession>F2U163</accession>
<feature type="transmembrane region" description="Helical" evidence="6">
    <location>
        <begin position="165"/>
        <end position="184"/>
    </location>
</feature>
<evidence type="ECO:0000256" key="8">
    <source>
        <dbReference type="SAM" id="SignalP"/>
    </source>
</evidence>
<dbReference type="KEGG" id="sre:PTSG_11693"/>
<keyword evidence="10" id="KW-1185">Reference proteome</keyword>
<keyword evidence="8" id="KW-0732">Signal</keyword>
<evidence type="ECO:0000256" key="5">
    <source>
        <dbReference type="ARBA" id="ARBA00023136"/>
    </source>
</evidence>
<dbReference type="PANTHER" id="PTHR11266">
    <property type="entry name" value="PEROXISOMAL MEMBRANE PROTEIN 2, PXMP2 MPV17"/>
    <property type="match status" value="1"/>
</dbReference>
<dbReference type="InterPro" id="IPR007248">
    <property type="entry name" value="Mpv17_PMP22"/>
</dbReference>
<gene>
    <name evidence="9" type="ORF">PTSG_11693</name>
</gene>
<feature type="transmembrane region" description="Helical" evidence="6">
    <location>
        <begin position="205"/>
        <end position="222"/>
    </location>
</feature>
<sequence length="293" mass="32424">MMMMMMRIGMVMRAPATAVLAVSRCVRRAPMVPSGGGAGAGRICRRQLCHHQQLRRGAMLLSAPQSSRRAGERLGVALLTHTRRQLAQKTPKPSAPPSIPASARPSTSSSPAGPMRLVTWYTTMLKKHPLPTKTVTAAIIGLCGDLLAQNIQGSFPLDWVRTTKFVLLQAAFVAPILHIWYNVLARAVKGRGVMLMVRKLALDQFMFAPAFIPIFLAVLLLVEGRADDIAREVKQETPRTILRNWQLWVPAQCINFLFIPVHLQVLFSNMVGLLWNTYLSLVAHHTPDDGLEL</sequence>
<evidence type="ECO:0000256" key="6">
    <source>
        <dbReference type="RuleBase" id="RU363053"/>
    </source>
</evidence>
<evidence type="ECO:0000313" key="10">
    <source>
        <dbReference type="Proteomes" id="UP000007799"/>
    </source>
</evidence>
<dbReference type="eggNOG" id="KOG1944">
    <property type="taxonomic scope" value="Eukaryota"/>
</dbReference>
<feature type="compositionally biased region" description="Low complexity" evidence="7">
    <location>
        <begin position="100"/>
        <end position="111"/>
    </location>
</feature>
<reference evidence="9" key="1">
    <citation type="submission" date="2009-08" db="EMBL/GenBank/DDBJ databases">
        <title>Annotation of Salpingoeca rosetta.</title>
        <authorList>
            <consortium name="The Broad Institute Genome Sequencing Platform"/>
            <person name="Russ C."/>
            <person name="Cuomo C."/>
            <person name="Burger G."/>
            <person name="Gray M.W."/>
            <person name="Holland P.W.H."/>
            <person name="King N."/>
            <person name="Lang F.B.F."/>
            <person name="Roger A.J."/>
            <person name="Ruiz-Trillo I."/>
            <person name="Young S.K."/>
            <person name="Zeng Q."/>
            <person name="Gargeya S."/>
            <person name="Alvarado L."/>
            <person name="Berlin A."/>
            <person name="Chapman S.B."/>
            <person name="Chen Z."/>
            <person name="Freedman E."/>
            <person name="Gellesch M."/>
            <person name="Goldberg J."/>
            <person name="Griggs A."/>
            <person name="Gujja S."/>
            <person name="Heilman E."/>
            <person name="Heiman D."/>
            <person name="Howarth C."/>
            <person name="Mehta T."/>
            <person name="Neiman D."/>
            <person name="Pearson M."/>
            <person name="Roberts A."/>
            <person name="Saif S."/>
            <person name="Shea T."/>
            <person name="Shenoy N."/>
            <person name="Sisk P."/>
            <person name="Stolte C."/>
            <person name="Sykes S."/>
            <person name="White J."/>
            <person name="Yandava C."/>
            <person name="Haas B."/>
            <person name="Nusbaum C."/>
            <person name="Birren B."/>
        </authorList>
    </citation>
    <scope>NUCLEOTIDE SEQUENCE [LARGE SCALE GENOMIC DNA]</scope>
    <source>
        <strain evidence="9">ATCC 50818</strain>
    </source>
</reference>
<dbReference type="Proteomes" id="UP000007799">
    <property type="component" value="Unassembled WGS sequence"/>
</dbReference>
<evidence type="ECO:0000256" key="3">
    <source>
        <dbReference type="ARBA" id="ARBA00022692"/>
    </source>
</evidence>
<organism evidence="10">
    <name type="scientific">Salpingoeca rosetta (strain ATCC 50818 / BSB-021)</name>
    <dbReference type="NCBI Taxonomy" id="946362"/>
    <lineage>
        <taxon>Eukaryota</taxon>
        <taxon>Choanoflagellata</taxon>
        <taxon>Craspedida</taxon>
        <taxon>Salpingoecidae</taxon>
        <taxon>Salpingoeca</taxon>
    </lineage>
</organism>
<dbReference type="PANTHER" id="PTHR11266:SF80">
    <property type="entry name" value="PEROXISOMAL MEMBRANE PROTEIN 2"/>
    <property type="match status" value="1"/>
</dbReference>
<evidence type="ECO:0000256" key="2">
    <source>
        <dbReference type="ARBA" id="ARBA00006824"/>
    </source>
</evidence>
<protein>
    <submittedName>
        <fullName evidence="9">Uncharacterized protein</fullName>
    </submittedName>
</protein>
<name>F2U163_SALR5</name>
<dbReference type="GO" id="GO:0005737">
    <property type="term" value="C:cytoplasm"/>
    <property type="evidence" value="ECO:0007669"/>
    <property type="project" value="TreeGrafter"/>
</dbReference>
<keyword evidence="3 6" id="KW-0812">Transmembrane</keyword>
<dbReference type="RefSeq" id="XP_004997198.1">
    <property type="nucleotide sequence ID" value="XM_004997141.1"/>
</dbReference>
<dbReference type="GeneID" id="16077794"/>
<dbReference type="Pfam" id="PF04117">
    <property type="entry name" value="Mpv17_PMP22"/>
    <property type="match status" value="1"/>
</dbReference>
<dbReference type="AlphaFoldDB" id="F2U163"/>
<feature type="transmembrane region" description="Helical" evidence="6">
    <location>
        <begin position="254"/>
        <end position="275"/>
    </location>
</feature>
<dbReference type="FunCoup" id="F2U163">
    <property type="interactions" value="276"/>
</dbReference>
<dbReference type="EMBL" id="GL832958">
    <property type="protein sequence ID" value="EGD80637.1"/>
    <property type="molecule type" value="Genomic_DNA"/>
</dbReference>
<evidence type="ECO:0000256" key="7">
    <source>
        <dbReference type="SAM" id="MobiDB-lite"/>
    </source>
</evidence>
<feature type="region of interest" description="Disordered" evidence="7">
    <location>
        <begin position="85"/>
        <end position="111"/>
    </location>
</feature>
<keyword evidence="4 6" id="KW-1133">Transmembrane helix</keyword>
<evidence type="ECO:0000313" key="9">
    <source>
        <dbReference type="EMBL" id="EGD80637.1"/>
    </source>
</evidence>
<dbReference type="STRING" id="946362.F2U163"/>
<comment type="similarity">
    <text evidence="2 6">Belongs to the peroxisomal membrane protein PXMP2/4 family.</text>
</comment>